<dbReference type="AlphaFoldDB" id="A0A2J0YY85"/>
<dbReference type="Pfam" id="PF14559">
    <property type="entry name" value="TPR_19"/>
    <property type="match status" value="1"/>
</dbReference>
<keyword evidence="1" id="KW-0802">TPR repeat</keyword>
<sequence length="176" mass="19155">MEMTIGESGRSVLGRPGGERRTTELAMAIVAAVLLSSCQTSEVLSGAEFDPTSALMSSGDVSKSDLDQGKLQFMNGNYGLAEKHFRKAVELRQDNAEALMGLAACYDRLGRFDLADRAYSQLLKVAGRQPRIVNNMGYSHYLRGEKAKARKLLLEARAALPGDEMIEANLALLDRS</sequence>
<evidence type="ECO:0000313" key="2">
    <source>
        <dbReference type="EMBL" id="PJR13228.1"/>
    </source>
</evidence>
<name>A0A2J0YY85_RHIML</name>
<proteinExistence type="predicted"/>
<gene>
    <name evidence="2" type="ORF">CEJ86_22840</name>
</gene>
<dbReference type="EMBL" id="NJGD01000011">
    <property type="protein sequence ID" value="PJR13228.1"/>
    <property type="molecule type" value="Genomic_DNA"/>
</dbReference>
<dbReference type="InterPro" id="IPR019734">
    <property type="entry name" value="TPR_rpt"/>
</dbReference>
<evidence type="ECO:0000313" key="3">
    <source>
        <dbReference type="Proteomes" id="UP000231987"/>
    </source>
</evidence>
<dbReference type="Gene3D" id="1.25.40.10">
    <property type="entry name" value="Tetratricopeptide repeat domain"/>
    <property type="match status" value="1"/>
</dbReference>
<organism evidence="2 3">
    <name type="scientific">Rhizobium meliloti</name>
    <name type="common">Ensifer meliloti</name>
    <name type="synonym">Sinorhizobium meliloti</name>
    <dbReference type="NCBI Taxonomy" id="382"/>
    <lineage>
        <taxon>Bacteria</taxon>
        <taxon>Pseudomonadati</taxon>
        <taxon>Pseudomonadota</taxon>
        <taxon>Alphaproteobacteria</taxon>
        <taxon>Hyphomicrobiales</taxon>
        <taxon>Rhizobiaceae</taxon>
        <taxon>Sinorhizobium/Ensifer group</taxon>
        <taxon>Sinorhizobium</taxon>
    </lineage>
</organism>
<dbReference type="SUPFAM" id="SSF48452">
    <property type="entry name" value="TPR-like"/>
    <property type="match status" value="1"/>
</dbReference>
<evidence type="ECO:0000256" key="1">
    <source>
        <dbReference type="PROSITE-ProRule" id="PRU00339"/>
    </source>
</evidence>
<dbReference type="InterPro" id="IPR011990">
    <property type="entry name" value="TPR-like_helical_dom_sf"/>
</dbReference>
<dbReference type="PROSITE" id="PS50005">
    <property type="entry name" value="TPR"/>
    <property type="match status" value="1"/>
</dbReference>
<accession>A0A2J0YY85</accession>
<reference evidence="2 3" key="1">
    <citation type="submission" date="2017-06" db="EMBL/GenBank/DDBJ databases">
        <title>Ensifer strains isolated from leguminous trees and herbs display diverse denitrification phenotypes with some acting as strong N2O sinks.</title>
        <authorList>
            <person name="Woliy K."/>
            <person name="Mania D."/>
            <person name="Bakken L.R."/>
            <person name="Frostegard A."/>
        </authorList>
    </citation>
    <scope>NUCLEOTIDE SEQUENCE [LARGE SCALE GENOMIC DNA]</scope>
    <source>
        <strain evidence="2 3">AC50a</strain>
    </source>
</reference>
<comment type="caution">
    <text evidence="2">The sequence shown here is derived from an EMBL/GenBank/DDBJ whole genome shotgun (WGS) entry which is preliminary data.</text>
</comment>
<feature type="repeat" description="TPR" evidence="1">
    <location>
        <begin position="62"/>
        <end position="95"/>
    </location>
</feature>
<protein>
    <submittedName>
        <fullName evidence="2">Uncharacterized protein</fullName>
    </submittedName>
</protein>
<dbReference type="RefSeq" id="WP_100673553.1">
    <property type="nucleotide sequence ID" value="NZ_NJGD01000011.1"/>
</dbReference>
<dbReference type="SMART" id="SM00028">
    <property type="entry name" value="TPR"/>
    <property type="match status" value="3"/>
</dbReference>
<dbReference type="Proteomes" id="UP000231987">
    <property type="component" value="Unassembled WGS sequence"/>
</dbReference>